<feature type="transmembrane region" description="Helical" evidence="1">
    <location>
        <begin position="30"/>
        <end position="49"/>
    </location>
</feature>
<feature type="transmembrane region" description="Helical" evidence="1">
    <location>
        <begin position="109"/>
        <end position="126"/>
    </location>
</feature>
<keyword evidence="1" id="KW-1133">Transmembrane helix</keyword>
<feature type="transmembrane region" description="Helical" evidence="1">
    <location>
        <begin position="61"/>
        <end position="77"/>
    </location>
</feature>
<dbReference type="Proteomes" id="UP000016617">
    <property type="component" value="Unassembled WGS sequence"/>
</dbReference>
<comment type="caution">
    <text evidence="2">The sequence shown here is derived from an EMBL/GenBank/DDBJ whole genome shotgun (WGS) entry which is preliminary data.</text>
</comment>
<evidence type="ECO:0000313" key="2">
    <source>
        <dbReference type="EMBL" id="ERJ77790.1"/>
    </source>
</evidence>
<dbReference type="NCBIfam" id="TIGR02206">
    <property type="entry name" value="intg_mem_TP0381"/>
    <property type="match status" value="1"/>
</dbReference>
<gene>
    <name evidence="2" type="ORF">HMPREF1557_00592</name>
</gene>
<dbReference type="HOGENOM" id="CLU_088526_3_0_9"/>
<evidence type="ECO:0000313" key="3">
    <source>
        <dbReference type="Proteomes" id="UP000016617"/>
    </source>
</evidence>
<accession>U2JDC5</accession>
<keyword evidence="1" id="KW-0472">Membrane</keyword>
<dbReference type="AlphaFoldDB" id="U2JDC5"/>
<dbReference type="Pfam" id="PF14808">
    <property type="entry name" value="TMEM164"/>
    <property type="match status" value="1"/>
</dbReference>
<reference evidence="2 3" key="1">
    <citation type="submission" date="2013-06" db="EMBL/GenBank/DDBJ databases">
        <authorList>
            <person name="Weinstock G."/>
            <person name="Sodergren E."/>
            <person name="Lobos E.A."/>
            <person name="Fulton L."/>
            <person name="Fulton R."/>
            <person name="Courtney L."/>
            <person name="Fronick C."/>
            <person name="O'Laughlin M."/>
            <person name="Godfrey J."/>
            <person name="Wilson R.M."/>
            <person name="Miner T."/>
            <person name="Farmer C."/>
            <person name="Delehaunty K."/>
            <person name="Cordes M."/>
            <person name="Minx P."/>
            <person name="Tomlinson C."/>
            <person name="Chen J."/>
            <person name="Wollam A."/>
            <person name="Pepin K.H."/>
            <person name="Bhonagiri V."/>
            <person name="Zhang X."/>
            <person name="Warren W."/>
            <person name="Mitreva M."/>
            <person name="Mardis E.R."/>
            <person name="Wilson R.K."/>
        </authorList>
    </citation>
    <scope>NUCLEOTIDE SEQUENCE [LARGE SCALE GENOMIC DNA]</scope>
    <source>
        <strain evidence="2 3">W1703</strain>
    </source>
</reference>
<dbReference type="InterPro" id="IPR011737">
    <property type="entry name" value="CHP02206_TP0381"/>
</dbReference>
<dbReference type="PATRIC" id="fig|1227275.3.peg.520"/>
<proteinExistence type="predicted"/>
<evidence type="ECO:0000256" key="1">
    <source>
        <dbReference type="SAM" id="Phobius"/>
    </source>
</evidence>
<name>U2JDC5_9STRE</name>
<dbReference type="EMBL" id="AWVA01000029">
    <property type="protein sequence ID" value="ERJ77790.1"/>
    <property type="molecule type" value="Genomic_DNA"/>
</dbReference>
<feature type="transmembrane region" description="Helical" evidence="1">
    <location>
        <begin position="169"/>
        <end position="186"/>
    </location>
</feature>
<sequence>MVIEEKASVTEFWQHFFTTQQTQVPTISSFWYAMILLGLVVLAWLTALYHDRPAYVRFFKGLQLVQLVALYGWYLLCRIPLDYSLPLYHCRIAMFGLVFLPDRWRFKQYIGLMGFSGAIFALGYPVMDPYSFPHITGISFLLGHFALFTNGLIYLLNYFKKDNLSLTKIVVYTFVLDLFLLGVNQLTGGNYGILREPPFIDPSNVWFNYLVVSSVLSLALILTELGFRRFKRTQ</sequence>
<protein>
    <submittedName>
        <fullName evidence="2">TIGR02206 family protein</fullName>
    </submittedName>
</protein>
<feature type="transmembrane region" description="Helical" evidence="1">
    <location>
        <begin position="138"/>
        <end position="157"/>
    </location>
</feature>
<organism evidence="2 3">
    <name type="scientific">Streptococcus sobrinus W1703</name>
    <dbReference type="NCBI Taxonomy" id="1227275"/>
    <lineage>
        <taxon>Bacteria</taxon>
        <taxon>Bacillati</taxon>
        <taxon>Bacillota</taxon>
        <taxon>Bacilli</taxon>
        <taxon>Lactobacillales</taxon>
        <taxon>Streptococcaceae</taxon>
        <taxon>Streptococcus</taxon>
    </lineage>
</organism>
<feature type="transmembrane region" description="Helical" evidence="1">
    <location>
        <begin position="206"/>
        <end position="227"/>
    </location>
</feature>
<keyword evidence="1" id="KW-0812">Transmembrane</keyword>